<dbReference type="OrthoDB" id="9815559at2"/>
<evidence type="ECO:0008006" key="3">
    <source>
        <dbReference type="Google" id="ProtNLM"/>
    </source>
</evidence>
<evidence type="ECO:0000313" key="1">
    <source>
        <dbReference type="EMBL" id="PRX56927.1"/>
    </source>
</evidence>
<dbReference type="Proteomes" id="UP000237640">
    <property type="component" value="Unassembled WGS sequence"/>
</dbReference>
<dbReference type="RefSeq" id="WP_106143859.1">
    <property type="nucleotide sequence ID" value="NZ_PVYX01000001.1"/>
</dbReference>
<dbReference type="Gene3D" id="3.20.20.70">
    <property type="entry name" value="Aldolase class I"/>
    <property type="match status" value="1"/>
</dbReference>
<protein>
    <recommendedName>
        <fullName evidence="3">N-acetylneuraminic acid synthase N-terminal domain-containing protein</fullName>
    </recommendedName>
</protein>
<sequence>MKIIAESAFNHNGSVEYLKKLAMAAKDAKSDYFTMQLMDFNSFCVEDYSKHEIYLNNTPSFKEWDSVFDLCEEIGLPVVPCVLDITSLNYCLKRGLRFSKNTRNSWNIVINE</sequence>
<organism evidence="1 2">
    <name type="scientific">Flagellimonas meridianipacifica</name>
    <dbReference type="NCBI Taxonomy" id="1080225"/>
    <lineage>
        <taxon>Bacteria</taxon>
        <taxon>Pseudomonadati</taxon>
        <taxon>Bacteroidota</taxon>
        <taxon>Flavobacteriia</taxon>
        <taxon>Flavobacteriales</taxon>
        <taxon>Flavobacteriaceae</taxon>
        <taxon>Flagellimonas</taxon>
    </lineage>
</organism>
<proteinExistence type="predicted"/>
<dbReference type="AlphaFoldDB" id="A0A2T0MH75"/>
<keyword evidence="2" id="KW-1185">Reference proteome</keyword>
<dbReference type="SUPFAM" id="SSF51569">
    <property type="entry name" value="Aldolase"/>
    <property type="match status" value="1"/>
</dbReference>
<gene>
    <name evidence="1" type="ORF">CLV81_0928</name>
</gene>
<dbReference type="EMBL" id="PVYX01000001">
    <property type="protein sequence ID" value="PRX56927.1"/>
    <property type="molecule type" value="Genomic_DNA"/>
</dbReference>
<evidence type="ECO:0000313" key="2">
    <source>
        <dbReference type="Proteomes" id="UP000237640"/>
    </source>
</evidence>
<reference evidence="1 2" key="1">
    <citation type="submission" date="2018-03" db="EMBL/GenBank/DDBJ databases">
        <title>Genomic Encyclopedia of Archaeal and Bacterial Type Strains, Phase II (KMG-II): from individual species to whole genera.</title>
        <authorList>
            <person name="Goeker M."/>
        </authorList>
    </citation>
    <scope>NUCLEOTIDE SEQUENCE [LARGE SCALE GENOMIC DNA]</scope>
    <source>
        <strain evidence="1 2">DSM 25027</strain>
    </source>
</reference>
<dbReference type="InterPro" id="IPR013785">
    <property type="entry name" value="Aldolase_TIM"/>
</dbReference>
<comment type="caution">
    <text evidence="1">The sequence shown here is derived from an EMBL/GenBank/DDBJ whole genome shotgun (WGS) entry which is preliminary data.</text>
</comment>
<accession>A0A2T0MH75</accession>
<name>A0A2T0MH75_9FLAO</name>